<dbReference type="PANTHER" id="PTHR34223:SF51">
    <property type="entry name" value="OS06G0556300 PROTEIN"/>
    <property type="match status" value="1"/>
</dbReference>
<feature type="domain" description="F-box" evidence="1">
    <location>
        <begin position="21"/>
        <end position="57"/>
    </location>
</feature>
<comment type="caution">
    <text evidence="2">The sequence shown here is derived from an EMBL/GenBank/DDBJ whole genome shotgun (WGS) entry which is preliminary data.</text>
</comment>
<feature type="non-terminal residue" evidence="2">
    <location>
        <position position="204"/>
    </location>
</feature>
<protein>
    <recommendedName>
        <fullName evidence="1">F-box domain-containing protein</fullName>
    </recommendedName>
</protein>
<gene>
    <name evidence="2" type="ORF">BDA96_02G164600</name>
</gene>
<reference evidence="2" key="1">
    <citation type="journal article" date="2019" name="BMC Genomics">
        <title>A new reference genome for Sorghum bicolor reveals high levels of sequence similarity between sweet and grain genotypes: implications for the genetics of sugar metabolism.</title>
        <authorList>
            <person name="Cooper E.A."/>
            <person name="Brenton Z.W."/>
            <person name="Flinn B.S."/>
            <person name="Jenkins J."/>
            <person name="Shu S."/>
            <person name="Flowers D."/>
            <person name="Luo F."/>
            <person name="Wang Y."/>
            <person name="Xia P."/>
            <person name="Barry K."/>
            <person name="Daum C."/>
            <person name="Lipzen A."/>
            <person name="Yoshinaga Y."/>
            <person name="Schmutz J."/>
            <person name="Saski C."/>
            <person name="Vermerris W."/>
            <person name="Kresovich S."/>
        </authorList>
    </citation>
    <scope>NUCLEOTIDE SEQUENCE</scope>
</reference>
<dbReference type="InterPro" id="IPR001810">
    <property type="entry name" value="F-box_dom"/>
</dbReference>
<accession>A0A921RPA7</accession>
<dbReference type="AlphaFoldDB" id="A0A921RPA7"/>
<reference evidence="2" key="2">
    <citation type="submission" date="2020-10" db="EMBL/GenBank/DDBJ databases">
        <authorList>
            <person name="Cooper E.A."/>
            <person name="Brenton Z.W."/>
            <person name="Flinn B.S."/>
            <person name="Jenkins J."/>
            <person name="Shu S."/>
            <person name="Flowers D."/>
            <person name="Luo F."/>
            <person name="Wang Y."/>
            <person name="Xia P."/>
            <person name="Barry K."/>
            <person name="Daum C."/>
            <person name="Lipzen A."/>
            <person name="Yoshinaga Y."/>
            <person name="Schmutz J."/>
            <person name="Saski C."/>
            <person name="Vermerris W."/>
            <person name="Kresovich S."/>
        </authorList>
    </citation>
    <scope>NUCLEOTIDE SEQUENCE</scope>
</reference>
<dbReference type="Proteomes" id="UP000807115">
    <property type="component" value="Chromosome 2"/>
</dbReference>
<evidence type="ECO:0000313" key="2">
    <source>
        <dbReference type="EMBL" id="KAG0543141.1"/>
    </source>
</evidence>
<dbReference type="SUPFAM" id="SSF81383">
    <property type="entry name" value="F-box domain"/>
    <property type="match status" value="1"/>
</dbReference>
<organism evidence="2 3">
    <name type="scientific">Sorghum bicolor</name>
    <name type="common">Sorghum</name>
    <name type="synonym">Sorghum vulgare</name>
    <dbReference type="NCBI Taxonomy" id="4558"/>
    <lineage>
        <taxon>Eukaryota</taxon>
        <taxon>Viridiplantae</taxon>
        <taxon>Streptophyta</taxon>
        <taxon>Embryophyta</taxon>
        <taxon>Tracheophyta</taxon>
        <taxon>Spermatophyta</taxon>
        <taxon>Magnoliopsida</taxon>
        <taxon>Liliopsida</taxon>
        <taxon>Poales</taxon>
        <taxon>Poaceae</taxon>
        <taxon>PACMAD clade</taxon>
        <taxon>Panicoideae</taxon>
        <taxon>Andropogonodae</taxon>
        <taxon>Andropogoneae</taxon>
        <taxon>Sorghinae</taxon>
        <taxon>Sorghum</taxon>
    </lineage>
</organism>
<name>A0A921RPA7_SORBI</name>
<evidence type="ECO:0000259" key="1">
    <source>
        <dbReference type="Pfam" id="PF00646"/>
    </source>
</evidence>
<evidence type="ECO:0000313" key="3">
    <source>
        <dbReference type="Proteomes" id="UP000807115"/>
    </source>
</evidence>
<dbReference type="EMBL" id="CM027681">
    <property type="protein sequence ID" value="KAG0543141.1"/>
    <property type="molecule type" value="Genomic_DNA"/>
</dbReference>
<dbReference type="InterPro" id="IPR053197">
    <property type="entry name" value="F-box_SCFL_complex_component"/>
</dbReference>
<proteinExistence type="predicted"/>
<dbReference type="PANTHER" id="PTHR34223">
    <property type="entry name" value="OS11G0201299 PROTEIN"/>
    <property type="match status" value="1"/>
</dbReference>
<dbReference type="Pfam" id="PF00646">
    <property type="entry name" value="F-box"/>
    <property type="match status" value="1"/>
</dbReference>
<dbReference type="InterPro" id="IPR036047">
    <property type="entry name" value="F-box-like_dom_sf"/>
</dbReference>
<sequence>MLPPGESQPSQPTERAVDLLRDLPTHVLNKILGGLPAGDVVRTSVLSPSWRRRWESVPGLDIELHDVSAASILERCGRPVGRVDDWVQLVRQACHAVKQSLQQRNKWPPPIALESLVEPEEKQGKTKQNKSNRIRRANAVAKHKQRGGGGAWIHSHTGSSILRPSLALALATPLPSLFRCDPAVLAELELRCCVIPAPLAAAAV</sequence>